<feature type="transmembrane region" description="Helical" evidence="11">
    <location>
        <begin position="255"/>
        <end position="279"/>
    </location>
</feature>
<evidence type="ECO:0000259" key="12">
    <source>
        <dbReference type="Pfam" id="PF02687"/>
    </source>
</evidence>
<dbReference type="GO" id="GO:0005886">
    <property type="term" value="C:plasma membrane"/>
    <property type="evidence" value="ECO:0007669"/>
    <property type="project" value="UniProtKB-SubCell"/>
</dbReference>
<comment type="caution">
    <text evidence="14">The sequence shown here is derived from an EMBL/GenBank/DDBJ whole genome shotgun (WGS) entry which is preliminary data.</text>
</comment>
<keyword evidence="6 11" id="KW-0812">Transmembrane</keyword>
<dbReference type="GO" id="GO:0051301">
    <property type="term" value="P:cell division"/>
    <property type="evidence" value="ECO:0007669"/>
    <property type="project" value="UniProtKB-KW"/>
</dbReference>
<evidence type="ECO:0000313" key="15">
    <source>
        <dbReference type="Proteomes" id="UP000228689"/>
    </source>
</evidence>
<evidence type="ECO:0000259" key="13">
    <source>
        <dbReference type="Pfam" id="PF18075"/>
    </source>
</evidence>
<keyword evidence="7 11" id="KW-1133">Transmembrane helix</keyword>
<sequence>MVRSFLIKKEVDIYYNYFFVAMFFIDIYRAFKFAWQSFWRNFWLSIVTITIISLALISVSLLLSFNLITANVLDIVQARTEIYIDLTDQAKTAQIDFLVNELNRVPDIKEVVYVTPDQTLERFKATYQDNELVIQSLESLGTNPFTGSLRIKVQEIDQFPVLLEEISKPEYSEILEIDNAEFYQARDLITSISSYSDKIEGFGFGISIFFILISVIVVFNTIQMGIYSHREEIGIMKLVGASNWFVRAPFLIEGVLYSVVAILIVLILFYPIAALIQPHLDNFLGEYTLDLVQSINQNIWLVLALEIGIAMFITVVSSFLATRRYLKV</sequence>
<evidence type="ECO:0000256" key="1">
    <source>
        <dbReference type="ARBA" id="ARBA00004651"/>
    </source>
</evidence>
<dbReference type="PANTHER" id="PTHR47755:SF1">
    <property type="entry name" value="CELL DIVISION PROTEIN FTSX"/>
    <property type="match status" value="1"/>
</dbReference>
<protein>
    <recommendedName>
        <fullName evidence="3 10">Cell division protein FtsX</fullName>
    </recommendedName>
</protein>
<dbReference type="InterPro" id="IPR003838">
    <property type="entry name" value="ABC3_permease_C"/>
</dbReference>
<feature type="transmembrane region" description="Helical" evidence="11">
    <location>
        <begin position="299"/>
        <end position="321"/>
    </location>
</feature>
<evidence type="ECO:0000256" key="8">
    <source>
        <dbReference type="ARBA" id="ARBA00023136"/>
    </source>
</evidence>
<dbReference type="EMBL" id="PFMC01000057">
    <property type="protein sequence ID" value="PIY94747.1"/>
    <property type="molecule type" value="Genomic_DNA"/>
</dbReference>
<dbReference type="PANTHER" id="PTHR47755">
    <property type="entry name" value="CELL DIVISION PROTEIN FTSX"/>
    <property type="match status" value="1"/>
</dbReference>
<name>A0A2M7RDR9_9BACT</name>
<comment type="similarity">
    <text evidence="2 10">Belongs to the ABC-4 integral membrane protein family. FtsX subfamily.</text>
</comment>
<keyword evidence="9 10" id="KW-0131">Cell cycle</keyword>
<dbReference type="AlphaFoldDB" id="A0A2M7RDR9"/>
<feature type="domain" description="ABC3 transporter permease C-terminal" evidence="12">
    <location>
        <begin position="206"/>
        <end position="327"/>
    </location>
</feature>
<feature type="transmembrane region" description="Helical" evidence="11">
    <location>
        <begin position="202"/>
        <end position="222"/>
    </location>
</feature>
<dbReference type="Pfam" id="PF02687">
    <property type="entry name" value="FtsX"/>
    <property type="match status" value="1"/>
</dbReference>
<comment type="subcellular location">
    <subcellularLocation>
        <location evidence="1">Cell membrane</location>
        <topology evidence="1">Multi-pass membrane protein</topology>
    </subcellularLocation>
</comment>
<feature type="transmembrane region" description="Helical" evidence="11">
    <location>
        <begin position="13"/>
        <end position="31"/>
    </location>
</feature>
<evidence type="ECO:0000256" key="3">
    <source>
        <dbReference type="ARBA" id="ARBA00021907"/>
    </source>
</evidence>
<dbReference type="Gene3D" id="3.30.70.3040">
    <property type="match status" value="1"/>
</dbReference>
<evidence type="ECO:0000256" key="5">
    <source>
        <dbReference type="ARBA" id="ARBA00022618"/>
    </source>
</evidence>
<reference evidence="15" key="1">
    <citation type="submission" date="2017-09" db="EMBL/GenBank/DDBJ databases">
        <title>Depth-based differentiation of microbial function through sediment-hosted aquifers and enrichment of novel symbionts in the deep terrestrial subsurface.</title>
        <authorList>
            <person name="Probst A.J."/>
            <person name="Ladd B."/>
            <person name="Jarett J.K."/>
            <person name="Geller-Mcgrath D.E."/>
            <person name="Sieber C.M.K."/>
            <person name="Emerson J.B."/>
            <person name="Anantharaman K."/>
            <person name="Thomas B.C."/>
            <person name="Malmstrom R."/>
            <person name="Stieglmeier M."/>
            <person name="Klingl A."/>
            <person name="Woyke T."/>
            <person name="Ryan C.M."/>
            <person name="Banfield J.F."/>
        </authorList>
    </citation>
    <scope>NUCLEOTIDE SEQUENCE [LARGE SCALE GENOMIC DNA]</scope>
</reference>
<dbReference type="Pfam" id="PF18075">
    <property type="entry name" value="FtsX_ECD"/>
    <property type="match status" value="1"/>
</dbReference>
<dbReference type="InterPro" id="IPR040690">
    <property type="entry name" value="FtsX_ECD"/>
</dbReference>
<keyword evidence="8 10" id="KW-0472">Membrane</keyword>
<evidence type="ECO:0000256" key="9">
    <source>
        <dbReference type="ARBA" id="ARBA00023306"/>
    </source>
</evidence>
<dbReference type="PIRSF" id="PIRSF003097">
    <property type="entry name" value="FtsX"/>
    <property type="match status" value="1"/>
</dbReference>
<proteinExistence type="inferred from homology"/>
<accession>A0A2M7RDR9</accession>
<feature type="domain" description="FtsX extracellular" evidence="13">
    <location>
        <begin position="81"/>
        <end position="168"/>
    </location>
</feature>
<evidence type="ECO:0000313" key="14">
    <source>
        <dbReference type="EMBL" id="PIY94747.1"/>
    </source>
</evidence>
<evidence type="ECO:0000256" key="6">
    <source>
        <dbReference type="ARBA" id="ARBA00022692"/>
    </source>
</evidence>
<evidence type="ECO:0000256" key="2">
    <source>
        <dbReference type="ARBA" id="ARBA00007379"/>
    </source>
</evidence>
<evidence type="ECO:0000256" key="11">
    <source>
        <dbReference type="SAM" id="Phobius"/>
    </source>
</evidence>
<keyword evidence="5 10" id="KW-0132">Cell division</keyword>
<dbReference type="Proteomes" id="UP000228689">
    <property type="component" value="Unassembled WGS sequence"/>
</dbReference>
<evidence type="ECO:0000256" key="10">
    <source>
        <dbReference type="PIRNR" id="PIRNR003097"/>
    </source>
</evidence>
<evidence type="ECO:0000256" key="7">
    <source>
        <dbReference type="ARBA" id="ARBA00022989"/>
    </source>
</evidence>
<gene>
    <name evidence="14" type="ORF">COY67_02070</name>
</gene>
<organism evidence="14 15">
    <name type="scientific">Candidatus Komeilibacteria bacterium CG_4_10_14_0_8_um_filter_37_78</name>
    <dbReference type="NCBI Taxonomy" id="1974471"/>
    <lineage>
        <taxon>Bacteria</taxon>
        <taxon>Candidatus Komeiliibacteriota</taxon>
    </lineage>
</organism>
<feature type="transmembrane region" description="Helical" evidence="11">
    <location>
        <begin position="43"/>
        <end position="65"/>
    </location>
</feature>
<evidence type="ECO:0000256" key="4">
    <source>
        <dbReference type="ARBA" id="ARBA00022475"/>
    </source>
</evidence>
<dbReference type="InterPro" id="IPR004513">
    <property type="entry name" value="FtsX"/>
</dbReference>
<keyword evidence="4 10" id="KW-1003">Cell membrane</keyword>